<organism evidence="1 2">
    <name type="scientific">Tilletia horrida</name>
    <dbReference type="NCBI Taxonomy" id="155126"/>
    <lineage>
        <taxon>Eukaryota</taxon>
        <taxon>Fungi</taxon>
        <taxon>Dikarya</taxon>
        <taxon>Basidiomycota</taxon>
        <taxon>Ustilaginomycotina</taxon>
        <taxon>Exobasidiomycetes</taxon>
        <taxon>Tilletiales</taxon>
        <taxon>Tilletiaceae</taxon>
        <taxon>Tilletia</taxon>
    </lineage>
</organism>
<gene>
    <name evidence="1" type="ORF">OC846_001856</name>
</gene>
<comment type="caution">
    <text evidence="1">The sequence shown here is derived from an EMBL/GenBank/DDBJ whole genome shotgun (WGS) entry which is preliminary data.</text>
</comment>
<sequence>MSFVDVARIQKAVQDQNADDIIAYQSEQTTPHGFQRNLIVQFLADKIFLQALAHPEKIDSLLDFTHKTAEQLSEHVQSNFEDSPRAEDAIRRNEMRYGGGALYQAILRQLEESVENASIQNVTPDPNRISSLPPNYWHIATVNGILLAKLTSLAFGQGSGSASIPQAEKDKLWDNVISKLLGRTIFSRENDPEPSALIIALGLLRGASATLQSTLKPHGDREGQGKAWVWYDGAFSKPKATWSWSDVTAAAQQGIRGEYADSFKLPGGLVEGYLSLGIKLNDQGEDSKASSAQDETAEQLLSGTFDWVSRQNADSAEIASRVHQAALASKLHEGLGIPLKQQRDQALQGLCEKSSDKIREQVVTFKGLSDGHDLPISDFYTVHLAQAELGSK</sequence>
<evidence type="ECO:0000313" key="1">
    <source>
        <dbReference type="EMBL" id="KAK0554999.1"/>
    </source>
</evidence>
<keyword evidence="2" id="KW-1185">Reference proteome</keyword>
<dbReference type="AlphaFoldDB" id="A0AAN6GY40"/>
<protein>
    <submittedName>
        <fullName evidence="1">Uncharacterized protein</fullName>
    </submittedName>
</protein>
<accession>A0AAN6GY40</accession>
<proteinExistence type="predicted"/>
<dbReference type="Proteomes" id="UP001176517">
    <property type="component" value="Unassembled WGS sequence"/>
</dbReference>
<reference evidence="1" key="1">
    <citation type="journal article" date="2023" name="PhytoFront">
        <title>Draft Genome Resources of Seven Strains of Tilletia horrida, Causal Agent of Kernel Smut of Rice.</title>
        <authorList>
            <person name="Khanal S."/>
            <person name="Antony Babu S."/>
            <person name="Zhou X.G."/>
        </authorList>
    </citation>
    <scope>NUCLEOTIDE SEQUENCE</scope>
    <source>
        <strain evidence="1">TX6</strain>
    </source>
</reference>
<evidence type="ECO:0000313" key="2">
    <source>
        <dbReference type="Proteomes" id="UP001176517"/>
    </source>
</evidence>
<dbReference type="EMBL" id="JAPDMZ010000031">
    <property type="protein sequence ID" value="KAK0554999.1"/>
    <property type="molecule type" value="Genomic_DNA"/>
</dbReference>
<name>A0AAN6GY40_9BASI</name>